<dbReference type="PROSITE" id="PS00135">
    <property type="entry name" value="TRYPSIN_SER"/>
    <property type="match status" value="1"/>
</dbReference>
<dbReference type="SUPFAM" id="SSF50494">
    <property type="entry name" value="Trypsin-like serine proteases"/>
    <property type="match status" value="1"/>
</dbReference>
<evidence type="ECO:0000313" key="6">
    <source>
        <dbReference type="EMBL" id="KAK4010305.1"/>
    </source>
</evidence>
<sequence>MVRLHSLLIPNDPFPSSRSLKGGSGSYYLLKADVTVLENTICASQYLNLFDSATMLCAAGEGTDTCKGDSGGPIYVDGVQVGITSFGNGCADPKYAGVYTRVTNYIDWIANTQMNNPGKKSFD</sequence>
<feature type="domain" description="Peptidase S1" evidence="5">
    <location>
        <begin position="1"/>
        <end position="114"/>
    </location>
</feature>
<dbReference type="InterPro" id="IPR001254">
    <property type="entry name" value="Trypsin_dom"/>
</dbReference>
<keyword evidence="7" id="KW-1185">Reference proteome</keyword>
<evidence type="ECO:0000256" key="1">
    <source>
        <dbReference type="ARBA" id="ARBA00022670"/>
    </source>
</evidence>
<dbReference type="EMBL" id="JAOYFB010000003">
    <property type="protein sequence ID" value="KAK4010305.1"/>
    <property type="molecule type" value="Genomic_DNA"/>
</dbReference>
<protein>
    <recommendedName>
        <fullName evidence="5">Peptidase S1 domain-containing protein</fullName>
    </recommendedName>
</protein>
<reference evidence="6 7" key="1">
    <citation type="journal article" date="2023" name="Nucleic Acids Res.">
        <title>The hologenome of Daphnia magna reveals possible DNA methylation and microbiome-mediated evolution of the host genome.</title>
        <authorList>
            <person name="Chaturvedi A."/>
            <person name="Li X."/>
            <person name="Dhandapani V."/>
            <person name="Marshall H."/>
            <person name="Kissane S."/>
            <person name="Cuenca-Cambronero M."/>
            <person name="Asole G."/>
            <person name="Calvet F."/>
            <person name="Ruiz-Romero M."/>
            <person name="Marangio P."/>
            <person name="Guigo R."/>
            <person name="Rago D."/>
            <person name="Mirbahai L."/>
            <person name="Eastwood N."/>
            <person name="Colbourne J.K."/>
            <person name="Zhou J."/>
            <person name="Mallon E."/>
            <person name="Orsini L."/>
        </authorList>
    </citation>
    <scope>NUCLEOTIDE SEQUENCE [LARGE SCALE GENOMIC DNA]</scope>
    <source>
        <strain evidence="6">LRV0_1</strain>
    </source>
</reference>
<organism evidence="6 7">
    <name type="scientific">Daphnia magna</name>
    <dbReference type="NCBI Taxonomy" id="35525"/>
    <lineage>
        <taxon>Eukaryota</taxon>
        <taxon>Metazoa</taxon>
        <taxon>Ecdysozoa</taxon>
        <taxon>Arthropoda</taxon>
        <taxon>Crustacea</taxon>
        <taxon>Branchiopoda</taxon>
        <taxon>Diplostraca</taxon>
        <taxon>Cladocera</taxon>
        <taxon>Anomopoda</taxon>
        <taxon>Daphniidae</taxon>
        <taxon>Daphnia</taxon>
    </lineage>
</organism>
<dbReference type="PROSITE" id="PS50240">
    <property type="entry name" value="TRYPSIN_DOM"/>
    <property type="match status" value="1"/>
</dbReference>
<dbReference type="InterPro" id="IPR050430">
    <property type="entry name" value="Peptidase_S1"/>
</dbReference>
<keyword evidence="1" id="KW-0645">Protease</keyword>
<dbReference type="Pfam" id="PF00089">
    <property type="entry name" value="Trypsin"/>
    <property type="match status" value="1"/>
</dbReference>
<evidence type="ECO:0000313" key="7">
    <source>
        <dbReference type="Proteomes" id="UP001234178"/>
    </source>
</evidence>
<evidence type="ECO:0000256" key="4">
    <source>
        <dbReference type="ARBA" id="ARBA00023157"/>
    </source>
</evidence>
<keyword evidence="3" id="KW-0720">Serine protease</keyword>
<proteinExistence type="predicted"/>
<keyword evidence="4" id="KW-1015">Disulfide bond</keyword>
<dbReference type="InterPro" id="IPR043504">
    <property type="entry name" value="Peptidase_S1_PA_chymotrypsin"/>
</dbReference>
<dbReference type="InterPro" id="IPR033116">
    <property type="entry name" value="TRYPSIN_SER"/>
</dbReference>
<dbReference type="PANTHER" id="PTHR24276">
    <property type="entry name" value="POLYSERASE-RELATED"/>
    <property type="match status" value="1"/>
</dbReference>
<dbReference type="Gene3D" id="2.40.10.10">
    <property type="entry name" value="Trypsin-like serine proteases"/>
    <property type="match status" value="1"/>
</dbReference>
<keyword evidence="2" id="KW-0378">Hydrolase</keyword>
<name>A0ABQ9ZBL4_9CRUS</name>
<evidence type="ECO:0000256" key="3">
    <source>
        <dbReference type="ARBA" id="ARBA00022825"/>
    </source>
</evidence>
<evidence type="ECO:0000259" key="5">
    <source>
        <dbReference type="PROSITE" id="PS50240"/>
    </source>
</evidence>
<dbReference type="Proteomes" id="UP001234178">
    <property type="component" value="Unassembled WGS sequence"/>
</dbReference>
<dbReference type="PANTHER" id="PTHR24276:SF91">
    <property type="entry name" value="AT26814P-RELATED"/>
    <property type="match status" value="1"/>
</dbReference>
<evidence type="ECO:0000256" key="2">
    <source>
        <dbReference type="ARBA" id="ARBA00022801"/>
    </source>
</evidence>
<dbReference type="InterPro" id="IPR009003">
    <property type="entry name" value="Peptidase_S1_PA"/>
</dbReference>
<accession>A0ABQ9ZBL4</accession>
<gene>
    <name evidence="6" type="ORF">OUZ56_019450</name>
</gene>
<dbReference type="SMART" id="SM00020">
    <property type="entry name" value="Tryp_SPc"/>
    <property type="match status" value="1"/>
</dbReference>
<comment type="caution">
    <text evidence="6">The sequence shown here is derived from an EMBL/GenBank/DDBJ whole genome shotgun (WGS) entry which is preliminary data.</text>
</comment>